<reference evidence="1 2" key="1">
    <citation type="submission" date="2016-10" db="EMBL/GenBank/DDBJ databases">
        <title>Genome sequence of the basidiomycete white-rot fungus Trametes pubescens.</title>
        <authorList>
            <person name="Makela M.R."/>
            <person name="Granchi Z."/>
            <person name="Peng M."/>
            <person name="De Vries R.P."/>
            <person name="Grigoriev I."/>
            <person name="Riley R."/>
            <person name="Hilden K."/>
        </authorList>
    </citation>
    <scope>NUCLEOTIDE SEQUENCE [LARGE SCALE GENOMIC DNA]</scope>
    <source>
        <strain evidence="1 2">FBCC735</strain>
    </source>
</reference>
<name>A0A1M2VUJ8_TRAPU</name>
<dbReference type="InterPro" id="IPR011989">
    <property type="entry name" value="ARM-like"/>
</dbReference>
<dbReference type="AlphaFoldDB" id="A0A1M2VUJ8"/>
<evidence type="ECO:0000313" key="1">
    <source>
        <dbReference type="EMBL" id="OJT11202.1"/>
    </source>
</evidence>
<dbReference type="EMBL" id="MNAD01000672">
    <property type="protein sequence ID" value="OJT11202.1"/>
    <property type="molecule type" value="Genomic_DNA"/>
</dbReference>
<dbReference type="Proteomes" id="UP000184267">
    <property type="component" value="Unassembled WGS sequence"/>
</dbReference>
<gene>
    <name evidence="1" type="ORF">TRAPUB_12280</name>
</gene>
<proteinExistence type="predicted"/>
<sequence>AEKAVNDRLEQTPELYLLAITQFATSADTELVTIATLERILLHSLLHEPAPVVRHKTVDTVTNLCNYFMKRGRPWHTP</sequence>
<protein>
    <submittedName>
        <fullName evidence="1">Uncharacterized protein</fullName>
    </submittedName>
</protein>
<organism evidence="1 2">
    <name type="scientific">Trametes pubescens</name>
    <name type="common">White-rot fungus</name>
    <dbReference type="NCBI Taxonomy" id="154538"/>
    <lineage>
        <taxon>Eukaryota</taxon>
        <taxon>Fungi</taxon>
        <taxon>Dikarya</taxon>
        <taxon>Basidiomycota</taxon>
        <taxon>Agaricomycotina</taxon>
        <taxon>Agaricomycetes</taxon>
        <taxon>Polyporales</taxon>
        <taxon>Polyporaceae</taxon>
        <taxon>Trametes</taxon>
    </lineage>
</organism>
<evidence type="ECO:0000313" key="2">
    <source>
        <dbReference type="Proteomes" id="UP000184267"/>
    </source>
</evidence>
<dbReference type="STRING" id="154538.A0A1M2VUJ8"/>
<accession>A0A1M2VUJ8</accession>
<dbReference type="OrthoDB" id="2756153at2759"/>
<keyword evidence="2" id="KW-1185">Reference proteome</keyword>
<comment type="caution">
    <text evidence="1">The sequence shown here is derived from an EMBL/GenBank/DDBJ whole genome shotgun (WGS) entry which is preliminary data.</text>
</comment>
<feature type="non-terminal residue" evidence="1">
    <location>
        <position position="1"/>
    </location>
</feature>
<dbReference type="Gene3D" id="1.25.10.10">
    <property type="entry name" value="Leucine-rich Repeat Variant"/>
    <property type="match status" value="1"/>
</dbReference>